<protein>
    <submittedName>
        <fullName evidence="2">Collagen triple helix repeat protein</fullName>
    </submittedName>
</protein>
<accession>D3F7M0</accession>
<evidence type="ECO:0000256" key="1">
    <source>
        <dbReference type="SAM" id="MobiDB-lite"/>
    </source>
</evidence>
<proteinExistence type="predicted"/>
<dbReference type="AlphaFoldDB" id="D3F7M0"/>
<dbReference type="PANTHER" id="PTHR24637">
    <property type="entry name" value="COLLAGEN"/>
    <property type="match status" value="1"/>
</dbReference>
<dbReference type="EMBL" id="CP001854">
    <property type="protein sequence ID" value="ADB50882.1"/>
    <property type="molecule type" value="Genomic_DNA"/>
</dbReference>
<name>D3F7M0_CONWI</name>
<dbReference type="InterPro" id="IPR008160">
    <property type="entry name" value="Collagen"/>
</dbReference>
<dbReference type="STRING" id="469383.Cwoe_2459"/>
<organism evidence="2 3">
    <name type="scientific">Conexibacter woesei (strain DSM 14684 / CCUG 47730 / CIP 108061 / JCM 11494 / NBRC 100937 / ID131577)</name>
    <dbReference type="NCBI Taxonomy" id="469383"/>
    <lineage>
        <taxon>Bacteria</taxon>
        <taxon>Bacillati</taxon>
        <taxon>Actinomycetota</taxon>
        <taxon>Thermoleophilia</taxon>
        <taxon>Solirubrobacterales</taxon>
        <taxon>Conexibacteraceae</taxon>
        <taxon>Conexibacter</taxon>
    </lineage>
</organism>
<dbReference type="eggNOG" id="COG4675">
    <property type="taxonomic scope" value="Bacteria"/>
</dbReference>
<evidence type="ECO:0000313" key="2">
    <source>
        <dbReference type="EMBL" id="ADB50882.1"/>
    </source>
</evidence>
<feature type="compositionally biased region" description="Low complexity" evidence="1">
    <location>
        <begin position="157"/>
        <end position="168"/>
    </location>
</feature>
<feature type="region of interest" description="Disordered" evidence="1">
    <location>
        <begin position="67"/>
        <end position="189"/>
    </location>
</feature>
<evidence type="ECO:0000313" key="3">
    <source>
        <dbReference type="Proteomes" id="UP000008229"/>
    </source>
</evidence>
<reference evidence="2 3" key="1">
    <citation type="journal article" date="2010" name="Stand. Genomic Sci.">
        <title>Complete genome sequence of Conexibacter woesei type strain (ID131577).</title>
        <authorList>
            <person name="Pukall R."/>
            <person name="Lapidus A."/>
            <person name="Glavina Del Rio T."/>
            <person name="Copeland A."/>
            <person name="Tice H."/>
            <person name="Cheng J.-F."/>
            <person name="Lucas S."/>
            <person name="Chen F."/>
            <person name="Nolan M."/>
            <person name="Bruce D."/>
            <person name="Goodwin L."/>
            <person name="Pitluck S."/>
            <person name="Mavromatis K."/>
            <person name="Ivanova N."/>
            <person name="Ovchinnikova G."/>
            <person name="Pati A."/>
            <person name="Chen A."/>
            <person name="Palaniappan K."/>
            <person name="Land M."/>
            <person name="Hauser L."/>
            <person name="Chang Y.-J."/>
            <person name="Jeffries C.D."/>
            <person name="Chain P."/>
            <person name="Meincke L."/>
            <person name="Sims D."/>
            <person name="Brettin T."/>
            <person name="Detter J.C."/>
            <person name="Rohde M."/>
            <person name="Goeker M."/>
            <person name="Bristow J."/>
            <person name="Eisen J.A."/>
            <person name="Markowitz V."/>
            <person name="Kyrpides N.C."/>
            <person name="Klenk H.-P."/>
            <person name="Hugenholtz P."/>
        </authorList>
    </citation>
    <scope>NUCLEOTIDE SEQUENCE [LARGE SCALE GENOMIC DNA]</scope>
    <source>
        <strain evidence="3">DSM 14684 / CIP 108061 / JCM 11494 / NBRC 100937 / ID131577</strain>
    </source>
</reference>
<keyword evidence="3" id="KW-1185">Reference proteome</keyword>
<dbReference type="Proteomes" id="UP000008229">
    <property type="component" value="Chromosome"/>
</dbReference>
<feature type="compositionally biased region" description="Low complexity" evidence="1">
    <location>
        <begin position="135"/>
        <end position="151"/>
    </location>
</feature>
<keyword evidence="2" id="KW-0176">Collagen</keyword>
<feature type="compositionally biased region" description="Low complexity" evidence="1">
    <location>
        <begin position="88"/>
        <end position="112"/>
    </location>
</feature>
<dbReference type="KEGG" id="cwo:Cwoe_2459"/>
<dbReference type="OrthoDB" id="946948at2"/>
<dbReference type="Pfam" id="PF01391">
    <property type="entry name" value="Collagen"/>
    <property type="match status" value="1"/>
</dbReference>
<reference evidence="3" key="2">
    <citation type="submission" date="2010-01" db="EMBL/GenBank/DDBJ databases">
        <title>The complete genome of Conexibacter woesei DSM 14684.</title>
        <authorList>
            <consortium name="US DOE Joint Genome Institute (JGI-PGF)"/>
            <person name="Lucas S."/>
            <person name="Copeland A."/>
            <person name="Lapidus A."/>
            <person name="Glavina del Rio T."/>
            <person name="Dalin E."/>
            <person name="Tice H."/>
            <person name="Bruce D."/>
            <person name="Goodwin L."/>
            <person name="Pitluck S."/>
            <person name="Kyrpides N."/>
            <person name="Mavromatis K."/>
            <person name="Ivanova N."/>
            <person name="Mikhailova N."/>
            <person name="Chertkov O."/>
            <person name="Brettin T."/>
            <person name="Detter J.C."/>
            <person name="Han C."/>
            <person name="Larimer F."/>
            <person name="Land M."/>
            <person name="Hauser L."/>
            <person name="Markowitz V."/>
            <person name="Cheng J.-F."/>
            <person name="Hugenholtz P."/>
            <person name="Woyke T."/>
            <person name="Wu D."/>
            <person name="Pukall R."/>
            <person name="Steenblock K."/>
            <person name="Schneider S."/>
            <person name="Klenk H.-P."/>
            <person name="Eisen J.A."/>
        </authorList>
    </citation>
    <scope>NUCLEOTIDE SEQUENCE [LARGE SCALE GENOMIC DNA]</scope>
    <source>
        <strain evidence="3">DSM 14684 / CIP 108061 / JCM 11494 / NBRC 100937 / ID131577</strain>
    </source>
</reference>
<dbReference type="HOGENOM" id="CLU_810650_0_0_11"/>
<dbReference type="RefSeq" id="WP_012933933.1">
    <property type="nucleotide sequence ID" value="NC_013739.1"/>
</dbReference>
<sequence length="342" mass="33012" precursor="true">MSYVLSLARRHAVAFLAVFLLLGGTAYAVADRVVMSRATPKIYACVTETHGTLNLSSAKARCEPGQRKISWNAEGQRGLPGTDGARGARGAAGAAGPAGPAGPAGAAGAKGAPGEKGAKGDRGETGPAGAGERGPAGTQGERGAAGAVGPIGPIGPQGPTGLQGPAGTNGTDGASAMLTASGPTSPTTIAGGVSGDVGLLPLSGQLTASNTSILMGGTLDGDTPEVRAAAQVFPRDGTLTAIGGTFVVTQAMSLISTTITVEAQLFTGSGTTLTPVPGAQCIAVPALTGIVSIGVLSRCITTGLSIPVTAGTRGVVVVTITAAGIQLTQSAQLQSAVSLAVA</sequence>
<gene>
    <name evidence="2" type="ordered locus">Cwoe_2459</name>
</gene>